<dbReference type="OrthoDB" id="17725at2759"/>
<dbReference type="PROSITE" id="PS51384">
    <property type="entry name" value="FAD_FR"/>
    <property type="match status" value="1"/>
</dbReference>
<evidence type="ECO:0000259" key="16">
    <source>
        <dbReference type="PROSITE" id="PS51384"/>
    </source>
</evidence>
<dbReference type="InterPro" id="IPR039261">
    <property type="entry name" value="FNR_nucleotide-bd"/>
</dbReference>
<feature type="transmembrane region" description="Helical" evidence="15">
    <location>
        <begin position="436"/>
        <end position="457"/>
    </location>
</feature>
<dbReference type="SUPFAM" id="SSF52343">
    <property type="entry name" value="Ferredoxin reductase-like, C-terminal NADP-linked domain"/>
    <property type="match status" value="1"/>
</dbReference>
<feature type="transmembrane region" description="Helical" evidence="15">
    <location>
        <begin position="24"/>
        <end position="44"/>
    </location>
</feature>
<evidence type="ECO:0000256" key="12">
    <source>
        <dbReference type="ARBA" id="ARBA00023180"/>
    </source>
</evidence>
<feature type="transmembrane region" description="Helical" evidence="15">
    <location>
        <begin position="278"/>
        <end position="296"/>
    </location>
</feature>
<feature type="transmembrane region" description="Helical" evidence="15">
    <location>
        <begin position="145"/>
        <end position="165"/>
    </location>
</feature>
<evidence type="ECO:0000256" key="1">
    <source>
        <dbReference type="ARBA" id="ARBA00004651"/>
    </source>
</evidence>
<dbReference type="CDD" id="cd06186">
    <property type="entry name" value="NOX_Duox_like_FAD_NADP"/>
    <property type="match status" value="1"/>
</dbReference>
<dbReference type="InterPro" id="IPR017927">
    <property type="entry name" value="FAD-bd_FR_type"/>
</dbReference>
<evidence type="ECO:0000256" key="2">
    <source>
        <dbReference type="ARBA" id="ARBA00006278"/>
    </source>
</evidence>
<organism evidence="17 18">
    <name type="scientific">Heliocybe sulcata</name>
    <dbReference type="NCBI Taxonomy" id="5364"/>
    <lineage>
        <taxon>Eukaryota</taxon>
        <taxon>Fungi</taxon>
        <taxon>Dikarya</taxon>
        <taxon>Basidiomycota</taxon>
        <taxon>Agaricomycotina</taxon>
        <taxon>Agaricomycetes</taxon>
        <taxon>Gloeophyllales</taxon>
        <taxon>Gloeophyllaceae</taxon>
        <taxon>Heliocybe</taxon>
    </lineage>
</organism>
<keyword evidence="11 15" id="KW-0472">Membrane</keyword>
<keyword evidence="8 15" id="KW-1133">Transmembrane helix</keyword>
<comment type="similarity">
    <text evidence="2">Belongs to the ferric reductase (FRE) family.</text>
</comment>
<dbReference type="GO" id="GO:0052851">
    <property type="term" value="F:ferric-chelate reductase (NADPH) activity"/>
    <property type="evidence" value="ECO:0007669"/>
    <property type="project" value="UniProtKB-EC"/>
</dbReference>
<keyword evidence="12" id="KW-0325">Glycoprotein</keyword>
<keyword evidence="9" id="KW-0560">Oxidoreductase</keyword>
<evidence type="ECO:0000256" key="10">
    <source>
        <dbReference type="ARBA" id="ARBA00023065"/>
    </source>
</evidence>
<dbReference type="PANTHER" id="PTHR32361">
    <property type="entry name" value="FERRIC/CUPRIC REDUCTASE TRANSMEMBRANE COMPONENT"/>
    <property type="match status" value="1"/>
</dbReference>
<evidence type="ECO:0000256" key="4">
    <source>
        <dbReference type="ARBA" id="ARBA00022448"/>
    </source>
</evidence>
<dbReference type="SFLD" id="SFLDG01168">
    <property type="entry name" value="Ferric_reductase_subgroup_(FRE"/>
    <property type="match status" value="1"/>
</dbReference>
<dbReference type="GO" id="GO:0006826">
    <property type="term" value="P:iron ion transport"/>
    <property type="evidence" value="ECO:0007669"/>
    <property type="project" value="UniProtKB-ARBA"/>
</dbReference>
<keyword evidence="18" id="KW-1185">Reference proteome</keyword>
<dbReference type="InterPro" id="IPR013112">
    <property type="entry name" value="FAD-bd_8"/>
</dbReference>
<gene>
    <name evidence="17" type="ORF">OE88DRAFT_1738613</name>
</gene>
<dbReference type="GO" id="GO:0006879">
    <property type="term" value="P:intracellular iron ion homeostasis"/>
    <property type="evidence" value="ECO:0007669"/>
    <property type="project" value="TreeGrafter"/>
</dbReference>
<feature type="transmembrane region" description="Helical" evidence="15">
    <location>
        <begin position="185"/>
        <end position="206"/>
    </location>
</feature>
<evidence type="ECO:0000313" key="17">
    <source>
        <dbReference type="EMBL" id="TFK47318.1"/>
    </source>
</evidence>
<dbReference type="AlphaFoldDB" id="A0A5C3MU45"/>
<dbReference type="Gene3D" id="3.40.50.80">
    <property type="entry name" value="Nucleotide-binding domain of ferredoxin-NADP reductase (FNR) module"/>
    <property type="match status" value="1"/>
</dbReference>
<feature type="domain" description="FAD-binding FR-type" evidence="16">
    <location>
        <begin position="277"/>
        <end position="434"/>
    </location>
</feature>
<evidence type="ECO:0000256" key="14">
    <source>
        <dbReference type="SAM" id="MobiDB-lite"/>
    </source>
</evidence>
<evidence type="ECO:0000256" key="13">
    <source>
        <dbReference type="ARBA" id="ARBA00048483"/>
    </source>
</evidence>
<keyword evidence="5" id="KW-1003">Cell membrane</keyword>
<dbReference type="PANTHER" id="PTHR32361:SF9">
    <property type="entry name" value="FERRIC REDUCTASE TRANSMEMBRANE COMPONENT 3-RELATED"/>
    <property type="match status" value="1"/>
</dbReference>
<dbReference type="InterPro" id="IPR051410">
    <property type="entry name" value="Ferric/Cupric_Reductase"/>
</dbReference>
<dbReference type="SFLD" id="SFLDS00052">
    <property type="entry name" value="Ferric_Reductase_Domain"/>
    <property type="match status" value="1"/>
</dbReference>
<dbReference type="Proteomes" id="UP000305948">
    <property type="component" value="Unassembled WGS sequence"/>
</dbReference>
<keyword evidence="6 15" id="KW-0812">Transmembrane</keyword>
<evidence type="ECO:0000313" key="18">
    <source>
        <dbReference type="Proteomes" id="UP000305948"/>
    </source>
</evidence>
<dbReference type="InterPro" id="IPR013130">
    <property type="entry name" value="Fe3_Rdtase_TM_dom"/>
</dbReference>
<keyword evidence="4" id="KW-0813">Transport</keyword>
<reference evidence="17 18" key="1">
    <citation type="journal article" date="2019" name="Nat. Ecol. Evol.">
        <title>Megaphylogeny resolves global patterns of mushroom evolution.</title>
        <authorList>
            <person name="Varga T."/>
            <person name="Krizsan K."/>
            <person name="Foldi C."/>
            <person name="Dima B."/>
            <person name="Sanchez-Garcia M."/>
            <person name="Sanchez-Ramirez S."/>
            <person name="Szollosi G.J."/>
            <person name="Szarkandi J.G."/>
            <person name="Papp V."/>
            <person name="Albert L."/>
            <person name="Andreopoulos W."/>
            <person name="Angelini C."/>
            <person name="Antonin V."/>
            <person name="Barry K.W."/>
            <person name="Bougher N.L."/>
            <person name="Buchanan P."/>
            <person name="Buyck B."/>
            <person name="Bense V."/>
            <person name="Catcheside P."/>
            <person name="Chovatia M."/>
            <person name="Cooper J."/>
            <person name="Damon W."/>
            <person name="Desjardin D."/>
            <person name="Finy P."/>
            <person name="Geml J."/>
            <person name="Haridas S."/>
            <person name="Hughes K."/>
            <person name="Justo A."/>
            <person name="Karasinski D."/>
            <person name="Kautmanova I."/>
            <person name="Kiss B."/>
            <person name="Kocsube S."/>
            <person name="Kotiranta H."/>
            <person name="LaButti K.M."/>
            <person name="Lechner B.E."/>
            <person name="Liimatainen K."/>
            <person name="Lipzen A."/>
            <person name="Lukacs Z."/>
            <person name="Mihaltcheva S."/>
            <person name="Morgado L.N."/>
            <person name="Niskanen T."/>
            <person name="Noordeloos M.E."/>
            <person name="Ohm R.A."/>
            <person name="Ortiz-Santana B."/>
            <person name="Ovrebo C."/>
            <person name="Racz N."/>
            <person name="Riley R."/>
            <person name="Savchenko A."/>
            <person name="Shiryaev A."/>
            <person name="Soop K."/>
            <person name="Spirin V."/>
            <person name="Szebenyi C."/>
            <person name="Tomsovsky M."/>
            <person name="Tulloss R.E."/>
            <person name="Uehling J."/>
            <person name="Grigoriev I.V."/>
            <person name="Vagvolgyi C."/>
            <person name="Papp T."/>
            <person name="Martin F.M."/>
            <person name="Miettinen O."/>
            <person name="Hibbett D.S."/>
            <person name="Nagy L.G."/>
        </authorList>
    </citation>
    <scope>NUCLEOTIDE SEQUENCE [LARGE SCALE GENOMIC DNA]</scope>
    <source>
        <strain evidence="17 18">OMC1185</strain>
    </source>
</reference>
<dbReference type="Pfam" id="PF08030">
    <property type="entry name" value="NAD_binding_6"/>
    <property type="match status" value="1"/>
</dbReference>
<dbReference type="STRING" id="5364.A0A5C3MU45"/>
<proteinExistence type="inferred from homology"/>
<dbReference type="SUPFAM" id="SSF63380">
    <property type="entry name" value="Riboflavin synthase domain-like"/>
    <property type="match status" value="1"/>
</dbReference>
<feature type="transmembrane region" description="Helical" evidence="15">
    <location>
        <begin position="302"/>
        <end position="321"/>
    </location>
</feature>
<feature type="transmembrane region" description="Helical" evidence="15">
    <location>
        <begin position="249"/>
        <end position="266"/>
    </location>
</feature>
<evidence type="ECO:0000256" key="8">
    <source>
        <dbReference type="ARBA" id="ARBA00022989"/>
    </source>
</evidence>
<feature type="transmembrane region" description="Helical" evidence="15">
    <location>
        <begin position="218"/>
        <end position="237"/>
    </location>
</feature>
<keyword evidence="7" id="KW-0249">Electron transport</keyword>
<dbReference type="Pfam" id="PF01794">
    <property type="entry name" value="Ferric_reduct"/>
    <property type="match status" value="1"/>
</dbReference>
<accession>A0A5C3MU45</accession>
<sequence>MSASANHTTAEPHTLAPTVNPFQLVLYADVVLLCGVAVFALFTIPRFLARFSKGLEWGQGIFFQSADVAPPRRSPKRRPTLNQQSSFQLGSEDSHTAHSHSHLVRRVSEKANGRVRYSFPPHVRSWSTLALPLARILNTSVSREFSLGQGILMLSYFGVLLFVALYQSSLFTDPVRTGFVAMSQIPVVVALATKFNVIGMVTDVAYQHLNYLHRFAGLLLAIAANIHTLGYVYQWSLDGTFTESIKHPAIAWGLVATFAVDVLVFMSTETWRLKAYNVFFASHVLAVAVLLVATCFHMPSTIPYVLAAVAFYGLDLLVRLLKTRICTARIRPIPELALTRVEVRPLNAGWRAGQHVRLRVLSLWMGWWAWTEVHPFTIASVSRGPEGMVLMCKKAGDWTGKLYEMAKLSEYGDEAYGRDVRVWLEGPYGGPGHSVFASYSGALFIAGGSGITFALAAVQDLIGRDMDGTSRVKVIELAWAVQDAAALVPLVPLFTSLLQQSTLTSLRIQVFYTRATMTDVSKIFLPPGLTLLPGRPRVPKLLDAVLDCTMSIAFGSKNKTELSGVVVGVCGPAGLGKDARRAVDTVDPRRRKAVRGVELHQESFGW</sequence>
<dbReference type="GO" id="GO:0005886">
    <property type="term" value="C:plasma membrane"/>
    <property type="evidence" value="ECO:0007669"/>
    <property type="project" value="UniProtKB-SubCell"/>
</dbReference>
<feature type="region of interest" description="Disordered" evidence="14">
    <location>
        <begin position="68"/>
        <end position="105"/>
    </location>
</feature>
<evidence type="ECO:0000256" key="11">
    <source>
        <dbReference type="ARBA" id="ARBA00023136"/>
    </source>
</evidence>
<comment type="subcellular location">
    <subcellularLocation>
        <location evidence="1">Cell membrane</location>
        <topology evidence="1">Multi-pass membrane protein</topology>
    </subcellularLocation>
</comment>
<keyword evidence="10" id="KW-0406">Ion transport</keyword>
<feature type="compositionally biased region" description="Polar residues" evidence="14">
    <location>
        <begin position="80"/>
        <end position="91"/>
    </location>
</feature>
<name>A0A5C3MU45_9AGAM</name>
<dbReference type="EC" id="1.16.1.9" evidence="3"/>
<evidence type="ECO:0000256" key="3">
    <source>
        <dbReference type="ARBA" id="ARBA00012668"/>
    </source>
</evidence>
<dbReference type="Pfam" id="PF08022">
    <property type="entry name" value="FAD_binding_8"/>
    <property type="match status" value="1"/>
</dbReference>
<evidence type="ECO:0000256" key="15">
    <source>
        <dbReference type="SAM" id="Phobius"/>
    </source>
</evidence>
<evidence type="ECO:0000256" key="9">
    <source>
        <dbReference type="ARBA" id="ARBA00023002"/>
    </source>
</evidence>
<protein>
    <recommendedName>
        <fullName evidence="3">ferric-chelate reductase (NADPH)</fullName>
        <ecNumber evidence="3">1.16.1.9</ecNumber>
    </recommendedName>
</protein>
<evidence type="ECO:0000256" key="5">
    <source>
        <dbReference type="ARBA" id="ARBA00022475"/>
    </source>
</evidence>
<evidence type="ECO:0000256" key="7">
    <source>
        <dbReference type="ARBA" id="ARBA00022982"/>
    </source>
</evidence>
<evidence type="ECO:0000256" key="6">
    <source>
        <dbReference type="ARBA" id="ARBA00022692"/>
    </source>
</evidence>
<dbReference type="InterPro" id="IPR017938">
    <property type="entry name" value="Riboflavin_synthase-like_b-brl"/>
</dbReference>
<dbReference type="EMBL" id="ML213524">
    <property type="protein sequence ID" value="TFK47318.1"/>
    <property type="molecule type" value="Genomic_DNA"/>
</dbReference>
<dbReference type="GO" id="GO:0015677">
    <property type="term" value="P:copper ion import"/>
    <property type="evidence" value="ECO:0007669"/>
    <property type="project" value="TreeGrafter"/>
</dbReference>
<dbReference type="InterPro" id="IPR013121">
    <property type="entry name" value="Fe_red_NAD-bd_6"/>
</dbReference>
<comment type="catalytic activity">
    <reaction evidence="13">
        <text>2 a Fe(II)-siderophore + NADP(+) + H(+) = 2 a Fe(III)-siderophore + NADPH</text>
        <dbReference type="Rhea" id="RHEA:28795"/>
        <dbReference type="Rhea" id="RHEA-COMP:11342"/>
        <dbReference type="Rhea" id="RHEA-COMP:11344"/>
        <dbReference type="ChEBI" id="CHEBI:15378"/>
        <dbReference type="ChEBI" id="CHEBI:29033"/>
        <dbReference type="ChEBI" id="CHEBI:29034"/>
        <dbReference type="ChEBI" id="CHEBI:57783"/>
        <dbReference type="ChEBI" id="CHEBI:58349"/>
        <dbReference type="EC" id="1.16.1.9"/>
    </reaction>
</comment>